<dbReference type="OrthoDB" id="9816160at2"/>
<organism evidence="6 7">
    <name type="scientific">Candidatus Thiodictyon syntrophicum</name>
    <dbReference type="NCBI Taxonomy" id="1166950"/>
    <lineage>
        <taxon>Bacteria</taxon>
        <taxon>Pseudomonadati</taxon>
        <taxon>Pseudomonadota</taxon>
        <taxon>Gammaproteobacteria</taxon>
        <taxon>Chromatiales</taxon>
        <taxon>Chromatiaceae</taxon>
        <taxon>Thiodictyon</taxon>
    </lineage>
</organism>
<name>A0A2K8UGT5_9GAMM</name>
<evidence type="ECO:0000313" key="6">
    <source>
        <dbReference type="EMBL" id="AUB84796.1"/>
    </source>
</evidence>
<keyword evidence="4" id="KW-0460">Magnesium</keyword>
<dbReference type="AlphaFoldDB" id="A0A2K8UGT5"/>
<dbReference type="Pfam" id="PF02358">
    <property type="entry name" value="Trehalose_PPase"/>
    <property type="match status" value="1"/>
</dbReference>
<comment type="cofactor">
    <cofactor evidence="4">
        <name>Mg(2+)</name>
        <dbReference type="ChEBI" id="CHEBI:18420"/>
    </cofactor>
</comment>
<dbReference type="SUPFAM" id="SSF56784">
    <property type="entry name" value="HAD-like"/>
    <property type="match status" value="1"/>
</dbReference>
<dbReference type="GO" id="GO:0005992">
    <property type="term" value="P:trehalose biosynthetic process"/>
    <property type="evidence" value="ECO:0007669"/>
    <property type="project" value="UniProtKB-UniPathway"/>
</dbReference>
<dbReference type="InterPro" id="IPR023214">
    <property type="entry name" value="HAD_sf"/>
</dbReference>
<feature type="region of interest" description="Disordered" evidence="5">
    <location>
        <begin position="1"/>
        <end position="212"/>
    </location>
</feature>
<proteinExistence type="inferred from homology"/>
<keyword evidence="3 4" id="KW-0378">Hydrolase</keyword>
<evidence type="ECO:0000256" key="3">
    <source>
        <dbReference type="ARBA" id="ARBA00022801"/>
    </source>
</evidence>
<gene>
    <name evidence="6" type="ORF">THSYN_15705</name>
</gene>
<keyword evidence="7" id="KW-1185">Reference proteome</keyword>
<accession>A0A2K8UGT5</accession>
<dbReference type="CDD" id="cd01627">
    <property type="entry name" value="HAD_TPP"/>
    <property type="match status" value="1"/>
</dbReference>
<comment type="function">
    <text evidence="4">Removes the phosphate from trehalose 6-phosphate to produce free trehalose.</text>
</comment>
<evidence type="ECO:0000256" key="4">
    <source>
        <dbReference type="RuleBase" id="RU361117"/>
    </source>
</evidence>
<feature type="compositionally biased region" description="Basic and acidic residues" evidence="5">
    <location>
        <begin position="1"/>
        <end position="13"/>
    </location>
</feature>
<evidence type="ECO:0000313" key="7">
    <source>
        <dbReference type="Proteomes" id="UP000232638"/>
    </source>
</evidence>
<evidence type="ECO:0000256" key="5">
    <source>
        <dbReference type="SAM" id="MobiDB-lite"/>
    </source>
</evidence>
<reference evidence="6 7" key="1">
    <citation type="submission" date="2017-03" db="EMBL/GenBank/DDBJ databases">
        <title>Complete genome sequence of Candidatus 'Thiodictyon syntrophicum' sp. nov. strain Cad16T, a photolithoautotroph purple sulfur bacterium isolated from an alpine meromictic lake.</title>
        <authorList>
            <person name="Luedin S.M."/>
            <person name="Pothier J.F."/>
            <person name="Danza F."/>
            <person name="Storelli N."/>
            <person name="Wittwer M."/>
            <person name="Tonolla M."/>
        </authorList>
    </citation>
    <scope>NUCLEOTIDE SEQUENCE [LARGE SCALE GENOMIC DNA]</scope>
    <source>
        <strain evidence="6 7">Cad16T</strain>
    </source>
</reference>
<dbReference type="EMBL" id="CP020370">
    <property type="protein sequence ID" value="AUB84796.1"/>
    <property type="molecule type" value="Genomic_DNA"/>
</dbReference>
<dbReference type="InterPro" id="IPR006379">
    <property type="entry name" value="HAD-SF_hydro_IIB"/>
</dbReference>
<dbReference type="Proteomes" id="UP000232638">
    <property type="component" value="Chromosome"/>
</dbReference>
<dbReference type="InterPro" id="IPR044651">
    <property type="entry name" value="OTSB-like"/>
</dbReference>
<dbReference type="PANTHER" id="PTHR43768:SF3">
    <property type="entry name" value="TREHALOSE 6-PHOSPHATE PHOSPHATASE"/>
    <property type="match status" value="1"/>
</dbReference>
<dbReference type="EC" id="3.1.3.12" evidence="4"/>
<dbReference type="KEGG" id="tsy:THSYN_15705"/>
<evidence type="ECO:0000256" key="1">
    <source>
        <dbReference type="ARBA" id="ARBA00005199"/>
    </source>
</evidence>
<comment type="catalytic activity">
    <reaction evidence="4">
        <text>alpha,alpha-trehalose 6-phosphate + H2O = alpha,alpha-trehalose + phosphate</text>
        <dbReference type="Rhea" id="RHEA:23420"/>
        <dbReference type="ChEBI" id="CHEBI:15377"/>
        <dbReference type="ChEBI" id="CHEBI:16551"/>
        <dbReference type="ChEBI" id="CHEBI:43474"/>
        <dbReference type="ChEBI" id="CHEBI:58429"/>
        <dbReference type="EC" id="3.1.3.12"/>
    </reaction>
</comment>
<comment type="pathway">
    <text evidence="1 4">Glycan biosynthesis; trehalose biosynthesis.</text>
</comment>
<feature type="compositionally biased region" description="Low complexity" evidence="5">
    <location>
        <begin position="131"/>
        <end position="140"/>
    </location>
</feature>
<dbReference type="NCBIfam" id="TIGR00685">
    <property type="entry name" value="T6PP"/>
    <property type="match status" value="1"/>
</dbReference>
<feature type="compositionally biased region" description="Pro residues" evidence="5">
    <location>
        <begin position="195"/>
        <end position="210"/>
    </location>
</feature>
<dbReference type="InterPro" id="IPR036412">
    <property type="entry name" value="HAD-like_sf"/>
</dbReference>
<dbReference type="UniPathway" id="UPA00299"/>
<evidence type="ECO:0000256" key="2">
    <source>
        <dbReference type="ARBA" id="ARBA00008770"/>
    </source>
</evidence>
<dbReference type="PANTHER" id="PTHR43768">
    <property type="entry name" value="TREHALOSE 6-PHOSPHATE PHOSPHATASE"/>
    <property type="match status" value="1"/>
</dbReference>
<dbReference type="GO" id="GO:0000287">
    <property type="term" value="F:magnesium ion binding"/>
    <property type="evidence" value="ECO:0007669"/>
    <property type="project" value="UniProtKB-ARBA"/>
</dbReference>
<dbReference type="Gene3D" id="3.30.70.1020">
    <property type="entry name" value="Trehalose-6-phosphate phosphatase related protein, domain 2"/>
    <property type="match status" value="1"/>
</dbReference>
<dbReference type="GO" id="GO:0004805">
    <property type="term" value="F:trehalose-phosphatase activity"/>
    <property type="evidence" value="ECO:0007669"/>
    <property type="project" value="UniProtKB-EC"/>
</dbReference>
<keyword evidence="4" id="KW-0479">Metal-binding</keyword>
<sequence>MDRPLHPVADRGPDPQQTAGLSPDPGRGRGGRHRGQSAFRPARLVAHCPGRPAPRARAGLHPVPRGRPVPGLQPARRHEPGGQGVRRRPRRRRRGAGVEQLRRGLAGTAGGPDRQSLRQRRHGRGDPSRPPDAARAATRTDAPDARPGQRAQYLFLGRADAPGGRPSAQAPADRGPDRGGHRPLQLAAARGSPMSGPPVPGPPGHPPSPREYPDWAREWALFLDIDGTLLELAPEPQAVRVPPGLAARIATLAQGLGGALALVSGRPLSDIDRFFPGRFDAAGTHGAQWRLGGTETAPAPPVDEALAGIVALLREGTNRLPGVILEPKPHALAMHYRLAPQWEAQVRSLAGRAAERLGPAFRLQAGKLVVELLPAAAGKGAAIRRFMGQPPYAGRTPVFVGDDLTDEDGFAVVNALGGLSIRVGEREPTLAQSRLPSPAAVRDWLEGLAAHSMRQT</sequence>
<comment type="similarity">
    <text evidence="2 4">Belongs to the trehalose phosphatase family.</text>
</comment>
<dbReference type="Gene3D" id="3.40.50.1000">
    <property type="entry name" value="HAD superfamily/HAD-like"/>
    <property type="match status" value="1"/>
</dbReference>
<feature type="compositionally biased region" description="Basic residues" evidence="5">
    <location>
        <begin position="85"/>
        <end position="95"/>
    </location>
</feature>
<dbReference type="NCBIfam" id="TIGR01484">
    <property type="entry name" value="HAD-SF-IIB"/>
    <property type="match status" value="1"/>
</dbReference>
<protein>
    <recommendedName>
        <fullName evidence="4">Trehalose 6-phosphate phosphatase</fullName>
        <ecNumber evidence="4">3.1.3.12</ecNumber>
    </recommendedName>
</protein>
<dbReference type="InterPro" id="IPR003337">
    <property type="entry name" value="Trehalose_PPase"/>
</dbReference>